<evidence type="ECO:0000256" key="5">
    <source>
        <dbReference type="RuleBase" id="RU003829"/>
    </source>
</evidence>
<dbReference type="PROSITE" id="PS50069">
    <property type="entry name" value="CULLIN_2"/>
    <property type="match status" value="1"/>
</dbReference>
<reference evidence="7" key="1">
    <citation type="submission" date="2019-10" db="EMBL/GenBank/DDBJ databases">
        <authorList>
            <consortium name="DOE Joint Genome Institute"/>
            <person name="Kuo A."/>
            <person name="Miyauchi S."/>
            <person name="Kiss E."/>
            <person name="Drula E."/>
            <person name="Kohler A."/>
            <person name="Sanchez-Garcia M."/>
            <person name="Andreopoulos B."/>
            <person name="Barry K.W."/>
            <person name="Bonito G."/>
            <person name="Buee M."/>
            <person name="Carver A."/>
            <person name="Chen C."/>
            <person name="Cichocki N."/>
            <person name="Clum A."/>
            <person name="Culley D."/>
            <person name="Crous P.W."/>
            <person name="Fauchery L."/>
            <person name="Girlanda M."/>
            <person name="Hayes R."/>
            <person name="Keri Z."/>
            <person name="LaButti K."/>
            <person name="Lipzen A."/>
            <person name="Lombard V."/>
            <person name="Magnuson J."/>
            <person name="Maillard F."/>
            <person name="Morin E."/>
            <person name="Murat C."/>
            <person name="Nolan M."/>
            <person name="Ohm R."/>
            <person name="Pangilinan J."/>
            <person name="Pereira M."/>
            <person name="Perotto S."/>
            <person name="Peter M."/>
            <person name="Riley R."/>
            <person name="Sitrit Y."/>
            <person name="Stielow B."/>
            <person name="Szollosi G."/>
            <person name="Zifcakova L."/>
            <person name="Stursova M."/>
            <person name="Spatafora J.W."/>
            <person name="Tedersoo L."/>
            <person name="Vaario L.-M."/>
            <person name="Yamada A."/>
            <person name="Yan M."/>
            <person name="Wang P."/>
            <person name="Xu J."/>
            <person name="Bruns T."/>
            <person name="Baldrian P."/>
            <person name="Vilgalys R."/>
            <person name="Henrissat B."/>
            <person name="Grigoriev I.V."/>
            <person name="Hibbett D."/>
            <person name="Nagy L.G."/>
            <person name="Martin F.M."/>
        </authorList>
    </citation>
    <scope>NUCLEOTIDE SEQUENCE</scope>
    <source>
        <strain evidence="7">Prilba</strain>
    </source>
</reference>
<dbReference type="Pfam" id="PF10557">
    <property type="entry name" value="Cullin_Nedd8"/>
    <property type="match status" value="1"/>
</dbReference>
<dbReference type="InterPro" id="IPR036388">
    <property type="entry name" value="WH-like_DNA-bd_sf"/>
</dbReference>
<organism evidence="7 8">
    <name type="scientific">Russula ochroleuca</name>
    <dbReference type="NCBI Taxonomy" id="152965"/>
    <lineage>
        <taxon>Eukaryota</taxon>
        <taxon>Fungi</taxon>
        <taxon>Dikarya</taxon>
        <taxon>Basidiomycota</taxon>
        <taxon>Agaricomycotina</taxon>
        <taxon>Agaricomycetes</taxon>
        <taxon>Russulales</taxon>
        <taxon>Russulaceae</taxon>
        <taxon>Russula</taxon>
    </lineage>
</organism>
<dbReference type="SUPFAM" id="SSF75632">
    <property type="entry name" value="Cullin homology domain"/>
    <property type="match status" value="1"/>
</dbReference>
<evidence type="ECO:0000313" key="8">
    <source>
        <dbReference type="Proteomes" id="UP000759537"/>
    </source>
</evidence>
<dbReference type="PANTHER" id="PTHR11932">
    <property type="entry name" value="CULLIN"/>
    <property type="match status" value="1"/>
</dbReference>
<dbReference type="InterPro" id="IPR001373">
    <property type="entry name" value="Cullin_N"/>
</dbReference>
<dbReference type="GO" id="GO:0006511">
    <property type="term" value="P:ubiquitin-dependent protein catabolic process"/>
    <property type="evidence" value="ECO:0007669"/>
    <property type="project" value="InterPro"/>
</dbReference>
<dbReference type="OrthoDB" id="27073at2759"/>
<dbReference type="InterPro" id="IPR059120">
    <property type="entry name" value="Cullin-like_AB"/>
</dbReference>
<dbReference type="FunFam" id="1.10.10.10:FF:000014">
    <property type="entry name" value="Cullin 1"/>
    <property type="match status" value="1"/>
</dbReference>
<dbReference type="Gene3D" id="1.20.1310.10">
    <property type="entry name" value="Cullin Repeats"/>
    <property type="match status" value="4"/>
</dbReference>
<dbReference type="Proteomes" id="UP000759537">
    <property type="component" value="Unassembled WGS sequence"/>
</dbReference>
<dbReference type="AlphaFoldDB" id="A0A9P5JX81"/>
<feature type="domain" description="Cullin family profile" evidence="6">
    <location>
        <begin position="438"/>
        <end position="666"/>
    </location>
</feature>
<dbReference type="InterPro" id="IPR019559">
    <property type="entry name" value="Cullin_neddylation_domain"/>
</dbReference>
<dbReference type="SMART" id="SM00884">
    <property type="entry name" value="Cullin_Nedd8"/>
    <property type="match status" value="1"/>
</dbReference>
<dbReference type="Gene3D" id="3.30.230.130">
    <property type="entry name" value="Cullin, Chain C, Domain 2"/>
    <property type="match status" value="1"/>
</dbReference>
<protein>
    <submittedName>
        <fullName evidence="7">Cullin-4B</fullName>
    </submittedName>
</protein>
<proteinExistence type="inferred from homology"/>
<sequence length="795" mass="90030">MTDLVALLTFPSVSNGFSALRLVIHDNPSLPLSKVARLDADSDSGSASRSRAGVHPTSRALVAGGPVRVSISGNLQQPVTEHQIDGPLNLMRQCMRIILTRDATEALPLTYERIYAFCRDAVVIHRKGEVLSNMLRIELDQSVARLERGLADDISEGVSFALPFAQALTWFEKQVGLLEDVMTYLDRGYLSQTKEGDGIQQQANSLLVSRIFYGPRLHERVGEVVNEWLTLEWKDGAEHAARPYIRTLIRHLRIHAQYNAHFESPYVNLLSEYYTEQAKKRSRPSDDPLLFLDYCAAKTAEETSRARAVLPDASWDAVQATTERSLLLGHLDWLADGVIGPLVERKDAEKLRTLIVVFDRVGGVRKLVQAFKLFLIEKVADIVCDVAKDEEMVERLLVLKSNASLAHSFAVSSSSFSEDFQYALQDAFSDGFKKRHNKPAEMIARHIDKLMRKGQGSASDELFNEQLDASLALYRFTADKDVFRAFYHRALSKRLLLGRSASDDAEKGMLKKLKEEYDPEFGMGDHMFRDLALSRDNMVEYHKRIGPGRAAEQRLTVMVLQQSFWPFSSRTAQDAIIPVSMQSELDEFAAFYNEKHQGHKIEWSHALGTVSLRADFAAGQKELSVSLYQAVVLLLFNDMAEIPFSDVKLHTGIEDAVLRCTLQSLACGKKRVLKKRPAGKDVNDEDVFVFNDAFEDPRAKVHINSIQVKETPEESQRTQSAVEGDRKHYLDAAIVRVMKARKQLTYEQIKFETIEAVRRHFIPEVTSIKQRIDSLVEQEYLRRDDEDRNLFFYVA</sequence>
<dbReference type="GO" id="GO:0031625">
    <property type="term" value="F:ubiquitin protein ligase binding"/>
    <property type="evidence" value="ECO:0007669"/>
    <property type="project" value="InterPro"/>
</dbReference>
<gene>
    <name evidence="7" type="ORF">DFH94DRAFT_778716</name>
</gene>
<evidence type="ECO:0000256" key="1">
    <source>
        <dbReference type="ARBA" id="ARBA00006019"/>
    </source>
</evidence>
<dbReference type="SMART" id="SM00182">
    <property type="entry name" value="CULLIN"/>
    <property type="match status" value="1"/>
</dbReference>
<keyword evidence="3" id="KW-0832">Ubl conjugation</keyword>
<keyword evidence="2" id="KW-1017">Isopeptide bond</keyword>
<evidence type="ECO:0000259" key="6">
    <source>
        <dbReference type="PROSITE" id="PS50069"/>
    </source>
</evidence>
<dbReference type="SUPFAM" id="SSF74788">
    <property type="entry name" value="Cullin repeat-like"/>
    <property type="match status" value="1"/>
</dbReference>
<dbReference type="Pfam" id="PF00888">
    <property type="entry name" value="Cullin"/>
    <property type="match status" value="1"/>
</dbReference>
<evidence type="ECO:0000256" key="3">
    <source>
        <dbReference type="ARBA" id="ARBA00022843"/>
    </source>
</evidence>
<evidence type="ECO:0000256" key="4">
    <source>
        <dbReference type="PROSITE-ProRule" id="PRU00330"/>
    </source>
</evidence>
<dbReference type="EMBL" id="WHVB01000036">
    <property type="protein sequence ID" value="KAF8467459.1"/>
    <property type="molecule type" value="Genomic_DNA"/>
</dbReference>
<dbReference type="SUPFAM" id="SSF46785">
    <property type="entry name" value="Winged helix' DNA-binding domain"/>
    <property type="match status" value="1"/>
</dbReference>
<dbReference type="Gene3D" id="1.10.10.10">
    <property type="entry name" value="Winged helix-like DNA-binding domain superfamily/Winged helix DNA-binding domain"/>
    <property type="match status" value="1"/>
</dbReference>
<dbReference type="InterPro" id="IPR016158">
    <property type="entry name" value="Cullin_homology"/>
</dbReference>
<dbReference type="InterPro" id="IPR045093">
    <property type="entry name" value="Cullin"/>
</dbReference>
<accession>A0A9P5JX81</accession>
<keyword evidence="8" id="KW-1185">Reference proteome</keyword>
<evidence type="ECO:0000313" key="7">
    <source>
        <dbReference type="EMBL" id="KAF8467459.1"/>
    </source>
</evidence>
<dbReference type="InterPro" id="IPR036390">
    <property type="entry name" value="WH_DNA-bd_sf"/>
</dbReference>
<evidence type="ECO:0000256" key="2">
    <source>
        <dbReference type="ARBA" id="ARBA00022499"/>
    </source>
</evidence>
<dbReference type="InterPro" id="IPR036317">
    <property type="entry name" value="Cullin_homology_sf"/>
</dbReference>
<comment type="caution">
    <text evidence="7">The sequence shown here is derived from an EMBL/GenBank/DDBJ whole genome shotgun (WGS) entry which is preliminary data.</text>
</comment>
<reference evidence="7" key="2">
    <citation type="journal article" date="2020" name="Nat. Commun.">
        <title>Large-scale genome sequencing of mycorrhizal fungi provides insights into the early evolution of symbiotic traits.</title>
        <authorList>
            <person name="Miyauchi S."/>
            <person name="Kiss E."/>
            <person name="Kuo A."/>
            <person name="Drula E."/>
            <person name="Kohler A."/>
            <person name="Sanchez-Garcia M."/>
            <person name="Morin E."/>
            <person name="Andreopoulos B."/>
            <person name="Barry K.W."/>
            <person name="Bonito G."/>
            <person name="Buee M."/>
            <person name="Carver A."/>
            <person name="Chen C."/>
            <person name="Cichocki N."/>
            <person name="Clum A."/>
            <person name="Culley D."/>
            <person name="Crous P.W."/>
            <person name="Fauchery L."/>
            <person name="Girlanda M."/>
            <person name="Hayes R.D."/>
            <person name="Keri Z."/>
            <person name="LaButti K."/>
            <person name="Lipzen A."/>
            <person name="Lombard V."/>
            <person name="Magnuson J."/>
            <person name="Maillard F."/>
            <person name="Murat C."/>
            <person name="Nolan M."/>
            <person name="Ohm R.A."/>
            <person name="Pangilinan J."/>
            <person name="Pereira M.F."/>
            <person name="Perotto S."/>
            <person name="Peter M."/>
            <person name="Pfister S."/>
            <person name="Riley R."/>
            <person name="Sitrit Y."/>
            <person name="Stielow J.B."/>
            <person name="Szollosi G."/>
            <person name="Zifcakova L."/>
            <person name="Stursova M."/>
            <person name="Spatafora J.W."/>
            <person name="Tedersoo L."/>
            <person name="Vaario L.M."/>
            <person name="Yamada A."/>
            <person name="Yan M."/>
            <person name="Wang P."/>
            <person name="Xu J."/>
            <person name="Bruns T."/>
            <person name="Baldrian P."/>
            <person name="Vilgalys R."/>
            <person name="Dunand C."/>
            <person name="Henrissat B."/>
            <person name="Grigoriev I.V."/>
            <person name="Hibbett D."/>
            <person name="Nagy L.G."/>
            <person name="Martin F.M."/>
        </authorList>
    </citation>
    <scope>NUCLEOTIDE SEQUENCE</scope>
    <source>
        <strain evidence="7">Prilba</strain>
    </source>
</reference>
<dbReference type="InterPro" id="IPR016159">
    <property type="entry name" value="Cullin_repeat-like_dom_sf"/>
</dbReference>
<dbReference type="Pfam" id="PF26557">
    <property type="entry name" value="Cullin_AB"/>
    <property type="match status" value="1"/>
</dbReference>
<comment type="similarity">
    <text evidence="1 4 5">Belongs to the cullin family.</text>
</comment>
<name>A0A9P5JX81_9AGAM</name>